<name>A0A9P8WFB7_9HYPO</name>
<dbReference type="Proteomes" id="UP000777438">
    <property type="component" value="Unassembled WGS sequence"/>
</dbReference>
<organism evidence="3 4">
    <name type="scientific">Thelonectria olida</name>
    <dbReference type="NCBI Taxonomy" id="1576542"/>
    <lineage>
        <taxon>Eukaryota</taxon>
        <taxon>Fungi</taxon>
        <taxon>Dikarya</taxon>
        <taxon>Ascomycota</taxon>
        <taxon>Pezizomycotina</taxon>
        <taxon>Sordariomycetes</taxon>
        <taxon>Hypocreomycetidae</taxon>
        <taxon>Hypocreales</taxon>
        <taxon>Nectriaceae</taxon>
        <taxon>Thelonectria</taxon>
    </lineage>
</organism>
<sequence length="850" mass="96256">MCTDFCRRICAVAGEDSRFPTADDLLSVLNLETESYVIGTIEELRLRPDCSFCQLVLQACLENDFESPEGPEGSVEKTSEPIQIIAFPGEHCIRLSYPSRLGTRLMLVQEEGSVINPVQGPCVARIIHNQQVSPSLVRSWLRQCEDHHGDSCSHLPRGIGQKELRSAQISEDRTSNFRLIDLEQGCLRKMPLNTRYVTLSYVWGQTSTFRLLKSNFEKLHEPGSLDELISDMPRTITDAISFTRSVGERYLWVDTLCLIQDDPWDVNAGTEIMNSIYQGSYFAIIAGSGADADAGLPGVSGPRNISQCLGQLNSKLKMAITHSIDWHLRRSVYNQRGWTLQELVLPPRAIIFIDNKLHFRCMKANWCEETFADLLTHWLDPDDSNISRVPESIDDNLAAWWAYQKLCEDYSIRDLRFDGDSIRAITGILRPLSAGLVSWLAEGLPVYYLDISLLFMSANGHLRRRPEFPSYSWAGWSGPIAWPREVYRWPDQPGQSPGNLFRWMEEKTFIQWKVWRRSGSIEDVDCVDRYGMTRRIEKLADEYSHMLPDSIVEELKTKDMPKCLPLSLYASHSSAFPQPSFTRKPRERTKAVADLYDLDLVNSQAEFDKLVSKITDTGEWLTIYNWLAARECNANRRSESNGQGPVSCARDRDDFDVQFRRSGACISHDESSEDNCRAKVSKFAREYLIGKDEGPLPEIPNLPQYHLIYFHTLSIRLILGTRSPGPLSAREFESRKGNPSHHFQRTPGSPLLSPSGELVGSVHLDTEDSLTSGSELECLIMSRCFEPMVNSALPIRERHHTEGSSWNMFWILHIIDVDGISERRGIGQVLDTALLKSCAPGPQSRAVLLG</sequence>
<feature type="domain" description="Heterokaryon incompatibility" evidence="2">
    <location>
        <begin position="196"/>
        <end position="342"/>
    </location>
</feature>
<dbReference type="PANTHER" id="PTHR33112:SF12">
    <property type="entry name" value="HETEROKARYON INCOMPATIBILITY DOMAIN-CONTAINING PROTEIN"/>
    <property type="match status" value="1"/>
</dbReference>
<evidence type="ECO:0000313" key="3">
    <source>
        <dbReference type="EMBL" id="KAH6898046.1"/>
    </source>
</evidence>
<dbReference type="Pfam" id="PF06985">
    <property type="entry name" value="HET"/>
    <property type="match status" value="1"/>
</dbReference>
<keyword evidence="4" id="KW-1185">Reference proteome</keyword>
<dbReference type="AlphaFoldDB" id="A0A9P8WFB7"/>
<reference evidence="3 4" key="1">
    <citation type="journal article" date="2021" name="Nat. Commun.">
        <title>Genetic determinants of endophytism in the Arabidopsis root mycobiome.</title>
        <authorList>
            <person name="Mesny F."/>
            <person name="Miyauchi S."/>
            <person name="Thiergart T."/>
            <person name="Pickel B."/>
            <person name="Atanasova L."/>
            <person name="Karlsson M."/>
            <person name="Huettel B."/>
            <person name="Barry K.W."/>
            <person name="Haridas S."/>
            <person name="Chen C."/>
            <person name="Bauer D."/>
            <person name="Andreopoulos W."/>
            <person name="Pangilinan J."/>
            <person name="LaButti K."/>
            <person name="Riley R."/>
            <person name="Lipzen A."/>
            <person name="Clum A."/>
            <person name="Drula E."/>
            <person name="Henrissat B."/>
            <person name="Kohler A."/>
            <person name="Grigoriev I.V."/>
            <person name="Martin F.M."/>
            <person name="Hacquard S."/>
        </authorList>
    </citation>
    <scope>NUCLEOTIDE SEQUENCE [LARGE SCALE GENOMIC DNA]</scope>
    <source>
        <strain evidence="3 4">MPI-CAGE-CH-0241</strain>
    </source>
</reference>
<gene>
    <name evidence="3" type="ORF">B0T10DRAFT_453386</name>
</gene>
<evidence type="ECO:0000313" key="4">
    <source>
        <dbReference type="Proteomes" id="UP000777438"/>
    </source>
</evidence>
<evidence type="ECO:0000256" key="1">
    <source>
        <dbReference type="SAM" id="MobiDB-lite"/>
    </source>
</evidence>
<proteinExistence type="predicted"/>
<accession>A0A9P8WFB7</accession>
<feature type="region of interest" description="Disordered" evidence="1">
    <location>
        <begin position="728"/>
        <end position="750"/>
    </location>
</feature>
<dbReference type="EMBL" id="JAGPYM010000002">
    <property type="protein sequence ID" value="KAH6898046.1"/>
    <property type="molecule type" value="Genomic_DNA"/>
</dbReference>
<evidence type="ECO:0000259" key="2">
    <source>
        <dbReference type="Pfam" id="PF06985"/>
    </source>
</evidence>
<dbReference type="OrthoDB" id="2975793at2759"/>
<dbReference type="InterPro" id="IPR010730">
    <property type="entry name" value="HET"/>
</dbReference>
<dbReference type="PANTHER" id="PTHR33112">
    <property type="entry name" value="DOMAIN PROTEIN, PUTATIVE-RELATED"/>
    <property type="match status" value="1"/>
</dbReference>
<comment type="caution">
    <text evidence="3">The sequence shown here is derived from an EMBL/GenBank/DDBJ whole genome shotgun (WGS) entry which is preliminary data.</text>
</comment>
<protein>
    <submittedName>
        <fullName evidence="3">Heterokaryon incompatibility protein-domain-containing protein</fullName>
    </submittedName>
</protein>